<evidence type="ECO:0000313" key="1">
    <source>
        <dbReference type="EMBL" id="MUI16156.1"/>
    </source>
</evidence>
<keyword evidence="1" id="KW-0121">Carboxypeptidase</keyword>
<gene>
    <name evidence="1" type="ORF">GJV26_27405</name>
</gene>
<evidence type="ECO:0000313" key="2">
    <source>
        <dbReference type="Proteomes" id="UP000431684"/>
    </source>
</evidence>
<dbReference type="EMBL" id="WNWM01000002">
    <property type="protein sequence ID" value="MUI16156.1"/>
    <property type="molecule type" value="Genomic_DNA"/>
</dbReference>
<comment type="caution">
    <text evidence="1">The sequence shown here is derived from an EMBL/GenBank/DDBJ whole genome shotgun (WGS) entry which is preliminary data.</text>
</comment>
<organism evidence="1 2">
    <name type="scientific">Pseudoduganella dura</name>
    <dbReference type="NCBI Taxonomy" id="321982"/>
    <lineage>
        <taxon>Bacteria</taxon>
        <taxon>Pseudomonadati</taxon>
        <taxon>Pseudomonadota</taxon>
        <taxon>Betaproteobacteria</taxon>
        <taxon>Burkholderiales</taxon>
        <taxon>Oxalobacteraceae</taxon>
        <taxon>Telluria group</taxon>
        <taxon>Pseudoduganella</taxon>
    </lineage>
</organism>
<keyword evidence="1" id="KW-0645">Protease</keyword>
<dbReference type="GO" id="GO:0004180">
    <property type="term" value="F:carboxypeptidase activity"/>
    <property type="evidence" value="ECO:0007669"/>
    <property type="project" value="UniProtKB-KW"/>
</dbReference>
<name>A0A6I3XKP9_9BURK</name>
<protein>
    <submittedName>
        <fullName evidence="1">Carboxypeptidase regulatory-like domain-containing protein</fullName>
    </submittedName>
</protein>
<dbReference type="Proteomes" id="UP000431684">
    <property type="component" value="Unassembled WGS sequence"/>
</dbReference>
<keyword evidence="1" id="KW-0378">Hydrolase</keyword>
<dbReference type="OrthoDB" id="5568005at2"/>
<dbReference type="RefSeq" id="WP_155711753.1">
    <property type="nucleotide sequence ID" value="NZ_BMWU01000042.1"/>
</dbReference>
<proteinExistence type="predicted"/>
<accession>A0A6I3XKP9</accession>
<sequence length="146" mass="15688">MKPIRTMVAMALACALQQGAWAREELKSGGGGVSYVSGGVGKEQQEALAARRPEFNLYLTFARGHSGEFLADVALEITDRKRNRVLAADGVGPQVLVKLPAGMYWVNATFGNQEQSRSVVIGNEAAGKGGREVTFHWNPADQATVR</sequence>
<dbReference type="AlphaFoldDB" id="A0A6I3XKP9"/>
<reference evidence="1 2" key="1">
    <citation type="submission" date="2019-11" db="EMBL/GenBank/DDBJ databases">
        <title>Draft Genome Sequences of Six Type Strains of the Genus Massilia.</title>
        <authorList>
            <person name="Miess H."/>
            <person name="Frediansyah A."/>
            <person name="Goeker M."/>
            <person name="Gross H."/>
        </authorList>
    </citation>
    <scope>NUCLEOTIDE SEQUENCE [LARGE SCALE GENOMIC DNA]</scope>
    <source>
        <strain evidence="1 2">DSM 17513</strain>
    </source>
</reference>
<keyword evidence="2" id="KW-1185">Reference proteome</keyword>